<feature type="binding site" evidence="8">
    <location>
        <begin position="59"/>
        <end position="63"/>
    </location>
    <ligand>
        <name>GTP</name>
        <dbReference type="ChEBI" id="CHEBI:37565"/>
    </ligand>
</feature>
<evidence type="ECO:0000259" key="12">
    <source>
        <dbReference type="PROSITE" id="PS51713"/>
    </source>
</evidence>
<gene>
    <name evidence="8" type="primary">era</name>
    <name evidence="13" type="ORF">SAMN03080599_00598</name>
</gene>
<evidence type="ECO:0000256" key="5">
    <source>
        <dbReference type="ARBA" id="ARBA00022884"/>
    </source>
</evidence>
<dbReference type="CDD" id="cd04163">
    <property type="entry name" value="Era"/>
    <property type="match status" value="1"/>
</dbReference>
<dbReference type="InterPro" id="IPR030388">
    <property type="entry name" value="G_ERA_dom"/>
</dbReference>
<dbReference type="PRINTS" id="PR00326">
    <property type="entry name" value="GTP1OBG"/>
</dbReference>
<keyword evidence="5 8" id="KW-0694">RNA-binding</keyword>
<dbReference type="CDD" id="cd22534">
    <property type="entry name" value="KH-II_Era"/>
    <property type="match status" value="1"/>
</dbReference>
<keyword evidence="8" id="KW-1003">Cell membrane</keyword>
<dbReference type="InterPro" id="IPR015946">
    <property type="entry name" value="KH_dom-like_a/b"/>
</dbReference>
<dbReference type="RefSeq" id="WP_092589392.1">
    <property type="nucleotide sequence ID" value="NZ_FMWL01000002.1"/>
</dbReference>
<dbReference type="PANTHER" id="PTHR42698:SF1">
    <property type="entry name" value="GTPASE ERA, MITOCHONDRIAL"/>
    <property type="match status" value="1"/>
</dbReference>
<dbReference type="InterPro" id="IPR006073">
    <property type="entry name" value="GTP-bd"/>
</dbReference>
<dbReference type="Proteomes" id="UP000199208">
    <property type="component" value="Unassembled WGS sequence"/>
</dbReference>
<keyword evidence="4 8" id="KW-0547">Nucleotide-binding</keyword>
<keyword evidence="14" id="KW-1185">Reference proteome</keyword>
<dbReference type="FunFam" id="3.30.300.20:FF:000003">
    <property type="entry name" value="GTPase Era"/>
    <property type="match status" value="1"/>
</dbReference>
<protein>
    <recommendedName>
        <fullName evidence="2 8">GTPase Era</fullName>
    </recommendedName>
</protein>
<dbReference type="Gene3D" id="3.40.50.300">
    <property type="entry name" value="P-loop containing nucleotide triphosphate hydrolases"/>
    <property type="match status" value="1"/>
</dbReference>
<dbReference type="NCBIfam" id="NF000908">
    <property type="entry name" value="PRK00089.1"/>
    <property type="match status" value="1"/>
</dbReference>
<dbReference type="AlphaFoldDB" id="A0A1G5RSU2"/>
<dbReference type="GO" id="GO:0000028">
    <property type="term" value="P:ribosomal small subunit assembly"/>
    <property type="evidence" value="ECO:0007669"/>
    <property type="project" value="TreeGrafter"/>
</dbReference>
<comment type="function">
    <text evidence="8">An essential GTPase that binds both GDP and GTP, with rapid nucleotide exchange. Plays a role in 16S rRNA processing and 30S ribosomal subunit biogenesis and possibly also in cell cycle regulation and energy metabolism.</text>
</comment>
<feature type="region of interest" description="G3" evidence="9">
    <location>
        <begin position="59"/>
        <end position="62"/>
    </location>
</feature>
<feature type="region of interest" description="G5" evidence="9">
    <location>
        <begin position="150"/>
        <end position="152"/>
    </location>
</feature>
<dbReference type="GO" id="GO:0070181">
    <property type="term" value="F:small ribosomal subunit rRNA binding"/>
    <property type="evidence" value="ECO:0007669"/>
    <property type="project" value="UniProtKB-UniRule"/>
</dbReference>
<comment type="similarity">
    <text evidence="1 8 9 10">Belongs to the TRAFAC class TrmE-Era-EngA-EngB-Septin-like GTPase superfamily. Era GTPase family.</text>
</comment>
<feature type="region of interest" description="G2" evidence="9">
    <location>
        <begin position="38"/>
        <end position="42"/>
    </location>
</feature>
<dbReference type="FunFam" id="3.40.50.300:FF:000094">
    <property type="entry name" value="GTPase Era"/>
    <property type="match status" value="1"/>
</dbReference>
<feature type="binding site" evidence="8">
    <location>
        <begin position="12"/>
        <end position="19"/>
    </location>
    <ligand>
        <name>GTP</name>
        <dbReference type="ChEBI" id="CHEBI:37565"/>
    </ligand>
</feature>
<dbReference type="GO" id="GO:0043024">
    <property type="term" value="F:ribosomal small subunit binding"/>
    <property type="evidence" value="ECO:0007669"/>
    <property type="project" value="TreeGrafter"/>
</dbReference>
<dbReference type="STRING" id="1120920.SAMN03080599_00598"/>
<evidence type="ECO:0000256" key="1">
    <source>
        <dbReference type="ARBA" id="ARBA00007921"/>
    </source>
</evidence>
<dbReference type="OrthoDB" id="9805918at2"/>
<dbReference type="Pfam" id="PF01926">
    <property type="entry name" value="MMR_HSR1"/>
    <property type="match status" value="1"/>
</dbReference>
<feature type="domain" description="Era-type G" evidence="12">
    <location>
        <begin position="4"/>
        <end position="171"/>
    </location>
</feature>
<dbReference type="NCBIfam" id="TIGR00231">
    <property type="entry name" value="small_GTP"/>
    <property type="match status" value="1"/>
</dbReference>
<name>A0A1G5RSU2_9FIRM</name>
<dbReference type="InterPro" id="IPR009019">
    <property type="entry name" value="KH_sf_prok-type"/>
</dbReference>
<dbReference type="PROSITE" id="PS51713">
    <property type="entry name" value="G_ERA"/>
    <property type="match status" value="1"/>
</dbReference>
<dbReference type="SUPFAM" id="SSF52540">
    <property type="entry name" value="P-loop containing nucleoside triphosphate hydrolases"/>
    <property type="match status" value="1"/>
</dbReference>
<proteinExistence type="inferred from homology"/>
<comment type="subunit">
    <text evidence="8">Monomer.</text>
</comment>
<evidence type="ECO:0000256" key="7">
    <source>
        <dbReference type="ARBA" id="ARBA00023136"/>
    </source>
</evidence>
<evidence type="ECO:0000256" key="8">
    <source>
        <dbReference type="HAMAP-Rule" id="MF_00367"/>
    </source>
</evidence>
<dbReference type="GO" id="GO:0005525">
    <property type="term" value="F:GTP binding"/>
    <property type="evidence" value="ECO:0007669"/>
    <property type="project" value="UniProtKB-UniRule"/>
</dbReference>
<evidence type="ECO:0000256" key="9">
    <source>
        <dbReference type="PROSITE-ProRule" id="PRU01050"/>
    </source>
</evidence>
<dbReference type="PROSITE" id="PS50823">
    <property type="entry name" value="KH_TYPE_2"/>
    <property type="match status" value="1"/>
</dbReference>
<sequence length="296" mass="33174">MPFKSGFVSIIGRPNVGKSTLLNAITGEKIAIMSDKPQTTRNRIQAIYTTKESQIIFVDTPGMTKAKNKLGDFMIRTALDTLKEVDAIIFVVDDSLSLGPADKFILQHLEGIKTPVILAINKVDKIMPDQYAIITKLYSDYDFIKEIISISALQGANIGPLVEKVIGFLPEGPMYYPGDMITDQPERAIVAEIIREKLLHYLDQEVPHGVAVEIEAMKERENSNMFDIRAVIVCERESHKGIIIGKGGRKLKGVGKSAREEIERLLGAKVFLELWVKVRPGWRDNDLMLKNFGYKE</sequence>
<dbReference type="EMBL" id="FMWL01000002">
    <property type="protein sequence ID" value="SCZ77153.1"/>
    <property type="molecule type" value="Genomic_DNA"/>
</dbReference>
<dbReference type="Pfam" id="PF07650">
    <property type="entry name" value="KH_2"/>
    <property type="match status" value="1"/>
</dbReference>
<evidence type="ECO:0000256" key="3">
    <source>
        <dbReference type="ARBA" id="ARBA00022517"/>
    </source>
</evidence>
<evidence type="ECO:0000313" key="14">
    <source>
        <dbReference type="Proteomes" id="UP000199208"/>
    </source>
</evidence>
<keyword evidence="7 8" id="KW-0472">Membrane</keyword>
<dbReference type="InterPro" id="IPR027417">
    <property type="entry name" value="P-loop_NTPase"/>
</dbReference>
<dbReference type="InterPro" id="IPR004044">
    <property type="entry name" value="KH_dom_type_2"/>
</dbReference>
<feature type="domain" description="KH type-2" evidence="11">
    <location>
        <begin position="194"/>
        <end position="280"/>
    </location>
</feature>
<feature type="region of interest" description="G1" evidence="9">
    <location>
        <begin position="12"/>
        <end position="19"/>
    </location>
</feature>
<organism evidence="13 14">
    <name type="scientific">Acidaminobacter hydrogenoformans DSM 2784</name>
    <dbReference type="NCBI Taxonomy" id="1120920"/>
    <lineage>
        <taxon>Bacteria</taxon>
        <taxon>Bacillati</taxon>
        <taxon>Bacillota</taxon>
        <taxon>Clostridia</taxon>
        <taxon>Peptostreptococcales</taxon>
        <taxon>Acidaminobacteraceae</taxon>
        <taxon>Acidaminobacter</taxon>
    </lineage>
</organism>
<dbReference type="GO" id="GO:0005829">
    <property type="term" value="C:cytosol"/>
    <property type="evidence" value="ECO:0007669"/>
    <property type="project" value="TreeGrafter"/>
</dbReference>
<evidence type="ECO:0000256" key="2">
    <source>
        <dbReference type="ARBA" id="ARBA00020484"/>
    </source>
</evidence>
<keyword evidence="8" id="KW-0963">Cytoplasm</keyword>
<dbReference type="PANTHER" id="PTHR42698">
    <property type="entry name" value="GTPASE ERA"/>
    <property type="match status" value="1"/>
</dbReference>
<comment type="subcellular location">
    <subcellularLocation>
        <location evidence="8">Cytoplasm</location>
    </subcellularLocation>
    <subcellularLocation>
        <location evidence="8">Cell membrane</location>
        <topology evidence="8">Peripheral membrane protein</topology>
    </subcellularLocation>
</comment>
<feature type="region of interest" description="G4" evidence="9">
    <location>
        <begin position="121"/>
        <end position="124"/>
    </location>
</feature>
<evidence type="ECO:0000259" key="11">
    <source>
        <dbReference type="PROSITE" id="PS50823"/>
    </source>
</evidence>
<keyword evidence="6 8" id="KW-0342">GTP-binding</keyword>
<dbReference type="HAMAP" id="MF_00367">
    <property type="entry name" value="GTPase_Era"/>
    <property type="match status" value="1"/>
</dbReference>
<dbReference type="Gene3D" id="3.30.300.20">
    <property type="match status" value="1"/>
</dbReference>
<dbReference type="InterPro" id="IPR005662">
    <property type="entry name" value="GTPase_Era-like"/>
</dbReference>
<keyword evidence="3 8" id="KW-0690">Ribosome biogenesis</keyword>
<dbReference type="GO" id="GO:0003924">
    <property type="term" value="F:GTPase activity"/>
    <property type="evidence" value="ECO:0007669"/>
    <property type="project" value="UniProtKB-UniRule"/>
</dbReference>
<accession>A0A1G5RSU2</accession>
<evidence type="ECO:0000313" key="13">
    <source>
        <dbReference type="EMBL" id="SCZ77153.1"/>
    </source>
</evidence>
<dbReference type="GO" id="GO:0005886">
    <property type="term" value="C:plasma membrane"/>
    <property type="evidence" value="ECO:0007669"/>
    <property type="project" value="UniProtKB-SubCell"/>
</dbReference>
<keyword evidence="8" id="KW-0699">rRNA-binding</keyword>
<feature type="binding site" evidence="8">
    <location>
        <begin position="121"/>
        <end position="124"/>
    </location>
    <ligand>
        <name>GTP</name>
        <dbReference type="ChEBI" id="CHEBI:37565"/>
    </ligand>
</feature>
<evidence type="ECO:0000256" key="4">
    <source>
        <dbReference type="ARBA" id="ARBA00022741"/>
    </source>
</evidence>
<evidence type="ECO:0000256" key="10">
    <source>
        <dbReference type="RuleBase" id="RU003761"/>
    </source>
</evidence>
<dbReference type="InterPro" id="IPR005225">
    <property type="entry name" value="Small_GTP-bd"/>
</dbReference>
<evidence type="ECO:0000256" key="6">
    <source>
        <dbReference type="ARBA" id="ARBA00023134"/>
    </source>
</evidence>
<dbReference type="SUPFAM" id="SSF54814">
    <property type="entry name" value="Prokaryotic type KH domain (KH-domain type II)"/>
    <property type="match status" value="1"/>
</dbReference>
<dbReference type="NCBIfam" id="TIGR00436">
    <property type="entry name" value="era"/>
    <property type="match status" value="1"/>
</dbReference>
<reference evidence="13 14" key="1">
    <citation type="submission" date="2016-10" db="EMBL/GenBank/DDBJ databases">
        <authorList>
            <person name="de Groot N.N."/>
        </authorList>
    </citation>
    <scope>NUCLEOTIDE SEQUENCE [LARGE SCALE GENOMIC DNA]</scope>
    <source>
        <strain evidence="13 14">DSM 2784</strain>
    </source>
</reference>